<dbReference type="KEGG" id="moj:D7D94_08065"/>
<accession>A0A6I6DU22</accession>
<dbReference type="Pfam" id="PF16262">
    <property type="entry name" value="DUF4916"/>
    <property type="match status" value="1"/>
</dbReference>
<organism evidence="2 3">
    <name type="scientific">Microbacterium oryzae</name>
    <dbReference type="NCBI Taxonomy" id="743009"/>
    <lineage>
        <taxon>Bacteria</taxon>
        <taxon>Bacillati</taxon>
        <taxon>Actinomycetota</taxon>
        <taxon>Actinomycetes</taxon>
        <taxon>Micrococcales</taxon>
        <taxon>Microbacteriaceae</taxon>
        <taxon>Microbacterium</taxon>
    </lineage>
</organism>
<dbReference type="AlphaFoldDB" id="A0A6I6DU22"/>
<dbReference type="InterPro" id="IPR015797">
    <property type="entry name" value="NUDIX_hydrolase-like_dom_sf"/>
</dbReference>
<dbReference type="EMBL" id="CP032550">
    <property type="protein sequence ID" value="QGU27626.1"/>
    <property type="molecule type" value="Genomic_DNA"/>
</dbReference>
<evidence type="ECO:0000313" key="3">
    <source>
        <dbReference type="Proteomes" id="UP000422989"/>
    </source>
</evidence>
<gene>
    <name evidence="2" type="ORF">D7D94_08065</name>
</gene>
<feature type="region of interest" description="Disordered" evidence="1">
    <location>
        <begin position="1"/>
        <end position="34"/>
    </location>
</feature>
<keyword evidence="3" id="KW-1185">Reference proteome</keyword>
<dbReference type="SUPFAM" id="SSF55811">
    <property type="entry name" value="Nudix"/>
    <property type="match status" value="1"/>
</dbReference>
<proteinExistence type="predicted"/>
<protein>
    <submittedName>
        <fullName evidence="2">DUF4916 domain-containing protein</fullName>
    </submittedName>
</protein>
<name>A0A6I6DU22_9MICO</name>
<reference evidence="2 3" key="1">
    <citation type="submission" date="2018-09" db="EMBL/GenBank/DDBJ databases">
        <title>Whole genome sequencing of Microbacterium oryzae strain MB-10T.</title>
        <authorList>
            <person name="Das S.K."/>
        </authorList>
    </citation>
    <scope>NUCLEOTIDE SEQUENCE [LARGE SCALE GENOMIC DNA]</scope>
    <source>
        <strain evidence="2 3">MB-10</strain>
    </source>
</reference>
<dbReference type="Gene3D" id="3.90.79.10">
    <property type="entry name" value="Nucleoside Triphosphate Pyrophosphohydrolase"/>
    <property type="match status" value="1"/>
</dbReference>
<dbReference type="InterPro" id="IPR032582">
    <property type="entry name" value="DUF4916"/>
</dbReference>
<dbReference type="OrthoDB" id="3266865at2"/>
<sequence>MPVRTPDPDPEELPDEPRLPSDLGASGIGAVPGGSSNPGWLSEFELESVRRRLPMLYVEAVPVRTDGVGQVTDVGILLRSTSMGDLKRTIVSGRVRYGETVRDALFRHLENDLGPMAFPLLPPQPTPFTVAEYFPIPGVTAFHDDRQHAVSLAFVVPVTGTCEPRQDALEVTWMPPEEAASDTLAAEMEGGRGSLIRMALASVGALR</sequence>
<evidence type="ECO:0000313" key="2">
    <source>
        <dbReference type="EMBL" id="QGU27626.1"/>
    </source>
</evidence>
<evidence type="ECO:0000256" key="1">
    <source>
        <dbReference type="SAM" id="MobiDB-lite"/>
    </source>
</evidence>
<dbReference type="Proteomes" id="UP000422989">
    <property type="component" value="Chromosome"/>
</dbReference>
<dbReference type="RefSeq" id="WP_156242125.1">
    <property type="nucleotide sequence ID" value="NZ_BAAAZL010000004.1"/>
</dbReference>